<gene>
    <name evidence="2" type="ORF">GCM10010992_10920</name>
</gene>
<dbReference type="Proteomes" id="UP000620064">
    <property type="component" value="Unassembled WGS sequence"/>
</dbReference>
<name>A0ABQ2NJ27_9FLAO</name>
<accession>A0ABQ2NJ27</accession>
<evidence type="ECO:0000256" key="1">
    <source>
        <dbReference type="SAM" id="Phobius"/>
    </source>
</evidence>
<dbReference type="EMBL" id="BMLV01000002">
    <property type="protein sequence ID" value="GGP03254.1"/>
    <property type="molecule type" value="Genomic_DNA"/>
</dbReference>
<sequence>MKKYNLKFLIGLIVSFIGSVIAITLSMEKDTTFALSRAIFSCFFMSILFYLVFIYKDKYK</sequence>
<protein>
    <submittedName>
        <fullName evidence="2">Uncharacterized protein</fullName>
    </submittedName>
</protein>
<evidence type="ECO:0000313" key="3">
    <source>
        <dbReference type="Proteomes" id="UP000620064"/>
    </source>
</evidence>
<organism evidence="2 3">
    <name type="scientific">Cloacibacterium rupense</name>
    <dbReference type="NCBI Taxonomy" id="517423"/>
    <lineage>
        <taxon>Bacteria</taxon>
        <taxon>Pseudomonadati</taxon>
        <taxon>Bacteroidota</taxon>
        <taxon>Flavobacteriia</taxon>
        <taxon>Flavobacteriales</taxon>
        <taxon>Weeksellaceae</taxon>
    </lineage>
</organism>
<feature type="transmembrane region" description="Helical" evidence="1">
    <location>
        <begin position="38"/>
        <end position="55"/>
    </location>
</feature>
<evidence type="ECO:0000313" key="2">
    <source>
        <dbReference type="EMBL" id="GGP03254.1"/>
    </source>
</evidence>
<keyword evidence="1" id="KW-0472">Membrane</keyword>
<reference evidence="3" key="1">
    <citation type="journal article" date="2019" name="Int. J. Syst. Evol. Microbiol.">
        <title>The Global Catalogue of Microorganisms (GCM) 10K type strain sequencing project: providing services to taxonomists for standard genome sequencing and annotation.</title>
        <authorList>
            <consortium name="The Broad Institute Genomics Platform"/>
            <consortium name="The Broad Institute Genome Sequencing Center for Infectious Disease"/>
            <person name="Wu L."/>
            <person name="Ma J."/>
        </authorList>
    </citation>
    <scope>NUCLEOTIDE SEQUENCE [LARGE SCALE GENOMIC DNA]</scope>
    <source>
        <strain evidence="3">CGMCC 1.7656</strain>
    </source>
</reference>
<proteinExistence type="predicted"/>
<keyword evidence="1" id="KW-1133">Transmembrane helix</keyword>
<keyword evidence="3" id="KW-1185">Reference proteome</keyword>
<keyword evidence="1" id="KW-0812">Transmembrane</keyword>
<comment type="caution">
    <text evidence="2">The sequence shown here is derived from an EMBL/GenBank/DDBJ whole genome shotgun (WGS) entry which is preliminary data.</text>
</comment>